<comment type="caution">
    <text evidence="2">The sequence shown here is derived from an EMBL/GenBank/DDBJ whole genome shotgun (WGS) entry which is preliminary data.</text>
</comment>
<feature type="region of interest" description="Disordered" evidence="1">
    <location>
        <begin position="48"/>
        <end position="71"/>
    </location>
</feature>
<protein>
    <submittedName>
        <fullName evidence="2">Uncharacterized protein</fullName>
    </submittedName>
</protein>
<proteinExistence type="predicted"/>
<dbReference type="Proteomes" id="UP000646152">
    <property type="component" value="Unassembled WGS sequence"/>
</dbReference>
<reference evidence="3" key="1">
    <citation type="journal article" date="2019" name="Int. J. Syst. Evol. Microbiol.">
        <title>The Global Catalogue of Microorganisms (GCM) 10K type strain sequencing project: providing services to taxonomists for standard genome sequencing and annotation.</title>
        <authorList>
            <consortium name="The Broad Institute Genomics Platform"/>
            <consortium name="The Broad Institute Genome Sequencing Center for Infectious Disease"/>
            <person name="Wu L."/>
            <person name="Ma J."/>
        </authorList>
    </citation>
    <scope>NUCLEOTIDE SEQUENCE [LARGE SCALE GENOMIC DNA]</scope>
    <source>
        <strain evidence="3">CGMCC 1.15923</strain>
    </source>
</reference>
<evidence type="ECO:0000313" key="2">
    <source>
        <dbReference type="EMBL" id="GGB50470.1"/>
    </source>
</evidence>
<name>A0ABQ1IR54_9GAMM</name>
<evidence type="ECO:0000313" key="3">
    <source>
        <dbReference type="Proteomes" id="UP000646152"/>
    </source>
</evidence>
<sequence>MGQNKVFPKPAVNGMDAIAEYTGRYLLRVDVGYLILTGTQAEQDAALCNPEATKNPRRSNHESLSFISGHR</sequence>
<gene>
    <name evidence="2" type="ORF">GCM10011502_24510</name>
</gene>
<keyword evidence="3" id="KW-1185">Reference proteome</keyword>
<evidence type="ECO:0000256" key="1">
    <source>
        <dbReference type="SAM" id="MobiDB-lite"/>
    </source>
</evidence>
<dbReference type="EMBL" id="BMKE01000022">
    <property type="protein sequence ID" value="GGB50470.1"/>
    <property type="molecule type" value="Genomic_DNA"/>
</dbReference>
<feature type="compositionally biased region" description="Polar residues" evidence="1">
    <location>
        <begin position="62"/>
        <end position="71"/>
    </location>
</feature>
<accession>A0ABQ1IR54</accession>
<organism evidence="2 3">
    <name type="scientific">Oceanisphaera marina</name>
    <dbReference type="NCBI Taxonomy" id="2017550"/>
    <lineage>
        <taxon>Bacteria</taxon>
        <taxon>Pseudomonadati</taxon>
        <taxon>Pseudomonadota</taxon>
        <taxon>Gammaproteobacteria</taxon>
        <taxon>Aeromonadales</taxon>
        <taxon>Aeromonadaceae</taxon>
        <taxon>Oceanisphaera</taxon>
    </lineage>
</organism>